<evidence type="ECO:0000256" key="1">
    <source>
        <dbReference type="SAM" id="SignalP"/>
    </source>
</evidence>
<keyword evidence="3" id="KW-1185">Reference proteome</keyword>
<dbReference type="PROSITE" id="PS51257">
    <property type="entry name" value="PROKAR_LIPOPROTEIN"/>
    <property type="match status" value="1"/>
</dbReference>
<reference evidence="2 3" key="1">
    <citation type="submission" date="2019-08" db="EMBL/GenBank/DDBJ databases">
        <title>Phlebobacter frassis gen. nov. sp. nov., a new member of family Sphingobacteriaceae isolated from sand fly rearing media.</title>
        <authorList>
            <person name="Kakumanu M.L."/>
            <person name="Marayati B.F."/>
            <person name="Wada-Katsumata A."/>
            <person name="Wasserberg G."/>
            <person name="Schal C."/>
            <person name="Apperson C.S."/>
            <person name="Ponnusamy L."/>
        </authorList>
    </citation>
    <scope>NUCLEOTIDE SEQUENCE [LARGE SCALE GENOMIC DNA]</scope>
    <source>
        <strain evidence="2 3">SSI9</strain>
    </source>
</reference>
<feature type="signal peptide" evidence="1">
    <location>
        <begin position="1"/>
        <end position="20"/>
    </location>
</feature>
<evidence type="ECO:0000313" key="2">
    <source>
        <dbReference type="EMBL" id="TYR38440.1"/>
    </source>
</evidence>
<keyword evidence="1" id="KW-0732">Signal</keyword>
<dbReference type="AlphaFoldDB" id="A0A5D4HHU6"/>
<feature type="chain" id="PRO_5022745737" description="Parallel beta helix pectate lyase-like protein" evidence="1">
    <location>
        <begin position="21"/>
        <end position="399"/>
    </location>
</feature>
<dbReference type="Proteomes" id="UP000322362">
    <property type="component" value="Unassembled WGS sequence"/>
</dbReference>
<name>A0A5D4HHU6_9SPHI</name>
<accession>A0A5D4HHU6</accession>
<organism evidence="2 3">
    <name type="scientific">Sphingobacterium phlebotomi</name>
    <dbReference type="NCBI Taxonomy" id="2605433"/>
    <lineage>
        <taxon>Bacteria</taxon>
        <taxon>Pseudomonadati</taxon>
        <taxon>Bacteroidota</taxon>
        <taxon>Sphingobacteriia</taxon>
        <taxon>Sphingobacteriales</taxon>
        <taxon>Sphingobacteriaceae</taxon>
        <taxon>Sphingobacterium</taxon>
    </lineage>
</organism>
<evidence type="ECO:0000313" key="3">
    <source>
        <dbReference type="Proteomes" id="UP000322362"/>
    </source>
</evidence>
<protein>
    <recommendedName>
        <fullName evidence="4">Parallel beta helix pectate lyase-like protein</fullName>
    </recommendedName>
</protein>
<sequence>MKTIIQKTIWLYFVAVGALACSCSKDEGQLPEEAAGCEVVQEFTNTSVQITEPTTWTADRVYLFKSTHVIIESELTIEPGTVMKFDNASAMYIRRGKNQARIIANGTPDKRIVFTSYTDSRHCGNTPTDGDASQPKRGDWGGIAINAGNKHSFTYVDILYAGGSAGEGMHSAIELNYDAGADFTFDHCVVAHTRGEVRGFSKEEYRDPRSPGIYAAFSADFQFELPNFEKFRFTNNVFYDNDVPLIINSYYSVDASNKFHNPDNPAEKNYRNVIHMFGWAHQEGDVTWGHTEVPYAYTGGYTHIGKSQHAITIGPNVIVKFPGVEAGLNSWDDIRVINLHPTAILTSYLDDAHGGDSNGDGTNSSPAKSDWKGFLARTSVSNDVEVWATGDNILYADRP</sequence>
<dbReference type="EMBL" id="VTAV01000001">
    <property type="protein sequence ID" value="TYR38440.1"/>
    <property type="molecule type" value="Genomic_DNA"/>
</dbReference>
<comment type="caution">
    <text evidence="2">The sequence shown here is derived from an EMBL/GenBank/DDBJ whole genome shotgun (WGS) entry which is preliminary data.</text>
</comment>
<proteinExistence type="predicted"/>
<gene>
    <name evidence="2" type="ORF">FXV77_03950</name>
</gene>
<dbReference type="RefSeq" id="WP_148917869.1">
    <property type="nucleotide sequence ID" value="NZ_VTAV01000001.1"/>
</dbReference>
<evidence type="ECO:0008006" key="4">
    <source>
        <dbReference type="Google" id="ProtNLM"/>
    </source>
</evidence>